<comment type="caution">
    <text evidence="14">The sequence shown here is derived from an EMBL/GenBank/DDBJ whole genome shotgun (WGS) entry which is preliminary data.</text>
</comment>
<dbReference type="InterPro" id="IPR038430">
    <property type="entry name" value="NDAH_ubi_oxred_su3_sf"/>
</dbReference>
<dbReference type="EMBL" id="QFVP01000013">
    <property type="protein sequence ID" value="THE35298.1"/>
    <property type="molecule type" value="Genomic_DNA"/>
</dbReference>
<reference evidence="14 15" key="1">
    <citation type="submission" date="2018-05" db="EMBL/GenBank/DDBJ databases">
        <title>Isolation and genomic analyses of lactose-positive bacteria from faecal samples of preterm neonates.</title>
        <authorList>
            <person name="Chen Y."/>
            <person name="Brook T.C."/>
            <person name="O'Neill I."/>
            <person name="Soe C.Z."/>
            <person name="Hall L.J."/>
            <person name="Hoyles L."/>
        </authorList>
    </citation>
    <scope>NUCLEOTIDE SEQUENCE [LARGE SCALE GENOMIC DNA]</scope>
    <source>
        <strain evidence="14 15">P080C CL</strain>
    </source>
</reference>
<keyword evidence="10 12" id="KW-0830">Ubiquinone</keyword>
<dbReference type="PANTHER" id="PTHR11058:SF21">
    <property type="entry name" value="NADH-QUINONE OXIDOREDUCTASE SUBUNIT A"/>
    <property type="match status" value="1"/>
</dbReference>
<feature type="transmembrane region" description="Helical" evidence="12">
    <location>
        <begin position="66"/>
        <end position="89"/>
    </location>
</feature>
<evidence type="ECO:0000256" key="11">
    <source>
        <dbReference type="ARBA" id="ARBA00023136"/>
    </source>
</evidence>
<keyword evidence="5 12" id="KW-0812">Transmembrane</keyword>
<evidence type="ECO:0000256" key="1">
    <source>
        <dbReference type="ARBA" id="ARBA00004141"/>
    </source>
</evidence>
<evidence type="ECO:0000313" key="14">
    <source>
        <dbReference type="EMBL" id="THE35298.1"/>
    </source>
</evidence>
<evidence type="ECO:0000256" key="7">
    <source>
        <dbReference type="ARBA" id="ARBA00022967"/>
    </source>
</evidence>
<keyword evidence="4 12" id="KW-1003">Cell membrane</keyword>
<dbReference type="EC" id="7.1.1.-" evidence="12"/>
<accession>A0ABY2PQI0</accession>
<dbReference type="PANTHER" id="PTHR11058">
    <property type="entry name" value="NADH-UBIQUINONE OXIDOREDUCTASE CHAIN 3"/>
    <property type="match status" value="1"/>
</dbReference>
<evidence type="ECO:0000256" key="12">
    <source>
        <dbReference type="HAMAP-Rule" id="MF_01394"/>
    </source>
</evidence>
<evidence type="ECO:0000256" key="2">
    <source>
        <dbReference type="ARBA" id="ARBA00008472"/>
    </source>
</evidence>
<dbReference type="RefSeq" id="WP_048221539.1">
    <property type="nucleotide sequence ID" value="NZ_QFVP01000013.1"/>
</dbReference>
<keyword evidence="3 12" id="KW-0813">Transport</keyword>
<keyword evidence="8 12" id="KW-1133">Transmembrane helix</keyword>
<evidence type="ECO:0000256" key="3">
    <source>
        <dbReference type="ARBA" id="ARBA00022448"/>
    </source>
</evidence>
<keyword evidence="9 12" id="KW-0520">NAD</keyword>
<evidence type="ECO:0000256" key="4">
    <source>
        <dbReference type="ARBA" id="ARBA00022475"/>
    </source>
</evidence>
<organism evidence="14 15">
    <name type="scientific">Citrobacter murliniae</name>
    <dbReference type="NCBI Taxonomy" id="67829"/>
    <lineage>
        <taxon>Bacteria</taxon>
        <taxon>Pseudomonadati</taxon>
        <taxon>Pseudomonadota</taxon>
        <taxon>Gammaproteobacteria</taxon>
        <taxon>Enterobacterales</taxon>
        <taxon>Enterobacteriaceae</taxon>
        <taxon>Citrobacter</taxon>
        <taxon>Citrobacter freundii complex</taxon>
    </lineage>
</organism>
<dbReference type="Pfam" id="PF00507">
    <property type="entry name" value="Oxidored_q4"/>
    <property type="match status" value="1"/>
</dbReference>
<sequence length="135" mass="14630">MSPDIANLSHHWSLAIFIIGAIGLGALLLLLARFMGGRSSGHSKHEPFESGVLPVGSARLKLSVKFYLVALLFIIFEAEALFLFAYAIAVREAGWSGFIAASIFVLILLVGLIYESRMGVLNGGQGQKNKRQKEV</sequence>
<keyword evidence="6 12" id="KW-0874">Quinone</keyword>
<evidence type="ECO:0000256" key="8">
    <source>
        <dbReference type="ARBA" id="ARBA00022989"/>
    </source>
</evidence>
<feature type="transmembrane region" description="Helical" evidence="12">
    <location>
        <begin position="95"/>
        <end position="114"/>
    </location>
</feature>
<evidence type="ECO:0000256" key="13">
    <source>
        <dbReference type="RuleBase" id="RU003639"/>
    </source>
</evidence>
<comment type="subunit">
    <text evidence="12">NDH-1 is composed of 13 different subunits. Subunits NuoA, H, J, K, L, M, N constitute the membrane sector of the complex.</text>
</comment>
<evidence type="ECO:0000313" key="15">
    <source>
        <dbReference type="Proteomes" id="UP000306790"/>
    </source>
</evidence>
<dbReference type="InterPro" id="IPR000440">
    <property type="entry name" value="NADH_UbQ/plastoQ_OxRdtase_su3"/>
</dbReference>
<comment type="similarity">
    <text evidence="2 12 13">Belongs to the complex I subunit 3 family.</text>
</comment>
<keyword evidence="11 12" id="KW-0472">Membrane</keyword>
<keyword evidence="15" id="KW-1185">Reference proteome</keyword>
<proteinExistence type="inferred from homology"/>
<comment type="function">
    <text evidence="12">NDH-1 shuttles electrons from NADH, via FMN and iron-sulfur (Fe-S) centers, to quinones in the respiratory chain. The immediate electron acceptor for the enzyme in this species is believed to be ubiquinone. Couples the redox reaction to proton translocation (for every two electrons transferred, four hydrogen ions are translocated across the cytoplasmic membrane), and thus conserves the redox energy in a proton gradient.</text>
</comment>
<evidence type="ECO:0000256" key="10">
    <source>
        <dbReference type="ARBA" id="ARBA00023075"/>
    </source>
</evidence>
<dbReference type="Proteomes" id="UP000306790">
    <property type="component" value="Unassembled WGS sequence"/>
</dbReference>
<dbReference type="InterPro" id="IPR023043">
    <property type="entry name" value="NAD(P)H_OxRDtase_bac/plastid"/>
</dbReference>
<keyword evidence="7 12" id="KW-1278">Translocase</keyword>
<dbReference type="HAMAP" id="MF_01394">
    <property type="entry name" value="NDH1_NuoA"/>
    <property type="match status" value="1"/>
</dbReference>
<gene>
    <name evidence="12" type="primary">nuoA</name>
    <name evidence="14" type="ORF">DJ535_18655</name>
</gene>
<comment type="subcellular location">
    <subcellularLocation>
        <location evidence="12 13">Cell membrane</location>
        <topology evidence="12 13">Multi-pass membrane protein</topology>
    </subcellularLocation>
    <subcellularLocation>
        <location evidence="1">Membrane</location>
        <topology evidence="1">Multi-pass membrane protein</topology>
    </subcellularLocation>
</comment>
<comment type="catalytic activity">
    <reaction evidence="12 13">
        <text>a quinone + NADH + 5 H(+)(in) = a quinol + NAD(+) + 4 H(+)(out)</text>
        <dbReference type="Rhea" id="RHEA:57888"/>
        <dbReference type="ChEBI" id="CHEBI:15378"/>
        <dbReference type="ChEBI" id="CHEBI:24646"/>
        <dbReference type="ChEBI" id="CHEBI:57540"/>
        <dbReference type="ChEBI" id="CHEBI:57945"/>
        <dbReference type="ChEBI" id="CHEBI:132124"/>
    </reaction>
</comment>
<protein>
    <recommendedName>
        <fullName evidence="12">NADH-quinone oxidoreductase subunit A</fullName>
        <ecNumber evidence="12">7.1.1.-</ecNumber>
    </recommendedName>
    <alternativeName>
        <fullName evidence="12">NADH dehydrogenase I subunit A</fullName>
    </alternativeName>
    <alternativeName>
        <fullName evidence="12">NDH-1 subunit A</fullName>
    </alternativeName>
    <alternativeName>
        <fullName evidence="12">NUO1</fullName>
    </alternativeName>
</protein>
<name>A0ABY2PQI0_9ENTR</name>
<evidence type="ECO:0000256" key="9">
    <source>
        <dbReference type="ARBA" id="ARBA00023027"/>
    </source>
</evidence>
<dbReference type="Gene3D" id="1.20.58.1610">
    <property type="entry name" value="NADH:ubiquinone/plastoquinone oxidoreductase, chain 3"/>
    <property type="match status" value="1"/>
</dbReference>
<evidence type="ECO:0000256" key="6">
    <source>
        <dbReference type="ARBA" id="ARBA00022719"/>
    </source>
</evidence>
<feature type="transmembrane region" description="Helical" evidence="12">
    <location>
        <begin position="12"/>
        <end position="32"/>
    </location>
</feature>
<evidence type="ECO:0000256" key="5">
    <source>
        <dbReference type="ARBA" id="ARBA00022692"/>
    </source>
</evidence>